<dbReference type="InterPro" id="IPR012675">
    <property type="entry name" value="Beta-grasp_dom_sf"/>
</dbReference>
<dbReference type="PANTHER" id="PTHR11921:SF29">
    <property type="entry name" value="SUCCINATE DEHYDROGENASE [UBIQUINONE] IRON-SULFUR SUBUNIT, MITOCHONDRIAL"/>
    <property type="match status" value="1"/>
</dbReference>
<dbReference type="InterPro" id="IPR050573">
    <property type="entry name" value="SDH/FRD_Iron-Sulfur"/>
</dbReference>
<proteinExistence type="predicted"/>
<dbReference type="GO" id="GO:0009060">
    <property type="term" value="P:aerobic respiration"/>
    <property type="evidence" value="ECO:0007669"/>
    <property type="project" value="TreeGrafter"/>
</dbReference>
<gene>
    <name evidence="2" type="ORF">Bca52824_095399</name>
</gene>
<comment type="caution">
    <text evidence="2">The sequence shown here is derived from an EMBL/GenBank/DDBJ whole genome shotgun (WGS) entry which is preliminary data.</text>
</comment>
<evidence type="ECO:0000256" key="1">
    <source>
        <dbReference type="SAM" id="MobiDB-lite"/>
    </source>
</evidence>
<sequence length="112" mass="12276">MSSGLIGRLVRTKPSRLASSPRLIPSRSTASVSEPEPKASSGGGAKPSNLKTFQIYRWNPDNPSKPELQDYKIDLKDCGPMVLDALIKIKTRWIRRSRSAARAEKGSAGRAR</sequence>
<dbReference type="Proteomes" id="UP000886595">
    <property type="component" value="Unassembled WGS sequence"/>
</dbReference>
<name>A0A8X7P1Y8_BRACI</name>
<protein>
    <submittedName>
        <fullName evidence="2">Uncharacterized protein</fullName>
    </submittedName>
</protein>
<dbReference type="PANTHER" id="PTHR11921">
    <property type="entry name" value="SUCCINATE DEHYDROGENASE IRON-SULFUR PROTEIN"/>
    <property type="match status" value="1"/>
</dbReference>
<dbReference type="OrthoDB" id="1696654at2759"/>
<dbReference type="GO" id="GO:0005739">
    <property type="term" value="C:mitochondrion"/>
    <property type="evidence" value="ECO:0007669"/>
    <property type="project" value="TreeGrafter"/>
</dbReference>
<evidence type="ECO:0000313" key="2">
    <source>
        <dbReference type="EMBL" id="KAG2242757.1"/>
    </source>
</evidence>
<organism evidence="2 3">
    <name type="scientific">Brassica carinata</name>
    <name type="common">Ethiopian mustard</name>
    <name type="synonym">Abyssinian cabbage</name>
    <dbReference type="NCBI Taxonomy" id="52824"/>
    <lineage>
        <taxon>Eukaryota</taxon>
        <taxon>Viridiplantae</taxon>
        <taxon>Streptophyta</taxon>
        <taxon>Embryophyta</taxon>
        <taxon>Tracheophyta</taxon>
        <taxon>Spermatophyta</taxon>
        <taxon>Magnoliopsida</taxon>
        <taxon>eudicotyledons</taxon>
        <taxon>Gunneridae</taxon>
        <taxon>Pentapetalae</taxon>
        <taxon>rosids</taxon>
        <taxon>malvids</taxon>
        <taxon>Brassicales</taxon>
        <taxon>Brassicaceae</taxon>
        <taxon>Brassiceae</taxon>
        <taxon>Brassica</taxon>
    </lineage>
</organism>
<feature type="region of interest" description="Disordered" evidence="1">
    <location>
        <begin position="1"/>
        <end position="66"/>
    </location>
</feature>
<reference evidence="2 3" key="1">
    <citation type="submission" date="2020-02" db="EMBL/GenBank/DDBJ databases">
        <authorList>
            <person name="Ma Q."/>
            <person name="Huang Y."/>
            <person name="Song X."/>
            <person name="Pei D."/>
        </authorList>
    </citation>
    <scope>NUCLEOTIDE SEQUENCE [LARGE SCALE GENOMIC DNA]</scope>
    <source>
        <strain evidence="2">Sxm20200214</strain>
        <tissue evidence="2">Leaf</tissue>
    </source>
</reference>
<dbReference type="Gene3D" id="3.10.20.30">
    <property type="match status" value="1"/>
</dbReference>
<accession>A0A8X7P1Y8</accession>
<dbReference type="AlphaFoldDB" id="A0A8X7P1Y8"/>
<evidence type="ECO:0000313" key="3">
    <source>
        <dbReference type="Proteomes" id="UP000886595"/>
    </source>
</evidence>
<dbReference type="GO" id="GO:0022904">
    <property type="term" value="P:respiratory electron transport chain"/>
    <property type="evidence" value="ECO:0007669"/>
    <property type="project" value="TreeGrafter"/>
</dbReference>
<dbReference type="EMBL" id="JAAMPC010000362">
    <property type="protein sequence ID" value="KAG2242757.1"/>
    <property type="molecule type" value="Genomic_DNA"/>
</dbReference>
<keyword evidence="3" id="KW-1185">Reference proteome</keyword>